<comment type="caution">
    <text evidence="1">The sequence shown here is derived from an EMBL/GenBank/DDBJ whole genome shotgun (WGS) entry which is preliminary data.</text>
</comment>
<organism evidence="1 2">
    <name type="scientific">Mycena rosella</name>
    <name type="common">Pink bonnet</name>
    <name type="synonym">Agaricus rosellus</name>
    <dbReference type="NCBI Taxonomy" id="1033263"/>
    <lineage>
        <taxon>Eukaryota</taxon>
        <taxon>Fungi</taxon>
        <taxon>Dikarya</taxon>
        <taxon>Basidiomycota</taxon>
        <taxon>Agaricomycotina</taxon>
        <taxon>Agaricomycetes</taxon>
        <taxon>Agaricomycetidae</taxon>
        <taxon>Agaricales</taxon>
        <taxon>Marasmiineae</taxon>
        <taxon>Mycenaceae</taxon>
        <taxon>Mycena</taxon>
    </lineage>
</organism>
<evidence type="ECO:0008006" key="3">
    <source>
        <dbReference type="Google" id="ProtNLM"/>
    </source>
</evidence>
<reference evidence="1" key="1">
    <citation type="submission" date="2023-03" db="EMBL/GenBank/DDBJ databases">
        <title>Massive genome expansion in bonnet fungi (Mycena s.s.) driven by repeated elements and novel gene families across ecological guilds.</title>
        <authorList>
            <consortium name="Lawrence Berkeley National Laboratory"/>
            <person name="Harder C.B."/>
            <person name="Miyauchi S."/>
            <person name="Viragh M."/>
            <person name="Kuo A."/>
            <person name="Thoen E."/>
            <person name="Andreopoulos B."/>
            <person name="Lu D."/>
            <person name="Skrede I."/>
            <person name="Drula E."/>
            <person name="Henrissat B."/>
            <person name="Morin E."/>
            <person name="Kohler A."/>
            <person name="Barry K."/>
            <person name="LaButti K."/>
            <person name="Morin E."/>
            <person name="Salamov A."/>
            <person name="Lipzen A."/>
            <person name="Mereny Z."/>
            <person name="Hegedus B."/>
            <person name="Baldrian P."/>
            <person name="Stursova M."/>
            <person name="Weitz H."/>
            <person name="Taylor A."/>
            <person name="Grigoriev I.V."/>
            <person name="Nagy L.G."/>
            <person name="Martin F."/>
            <person name="Kauserud H."/>
        </authorList>
    </citation>
    <scope>NUCLEOTIDE SEQUENCE</scope>
    <source>
        <strain evidence="1">CBHHK067</strain>
    </source>
</reference>
<feature type="non-terminal residue" evidence="1">
    <location>
        <position position="1"/>
    </location>
</feature>
<dbReference type="AlphaFoldDB" id="A0AAD7CNP7"/>
<name>A0AAD7CNP7_MYCRO</name>
<evidence type="ECO:0000313" key="1">
    <source>
        <dbReference type="EMBL" id="KAJ7654880.1"/>
    </source>
</evidence>
<sequence>KLTAPLPHKHSSLLFQLRTHHAPLVCHLHRLKKSPSPTCPCCGMIDETVDHYLLFCPTHNAARQALRLANPLARYTNHLLTNPKMLPLRIYPAHRPLPLRLRRLQTARTTRQVDFFQFPLPMLFYPLYFSLPTPPDHLFPDSNFY</sequence>
<accession>A0AAD7CNP7</accession>
<gene>
    <name evidence="1" type="ORF">B0H17DRAFT_956629</name>
</gene>
<evidence type="ECO:0000313" key="2">
    <source>
        <dbReference type="Proteomes" id="UP001221757"/>
    </source>
</evidence>
<dbReference type="EMBL" id="JARKIE010000315">
    <property type="protein sequence ID" value="KAJ7654880.1"/>
    <property type="molecule type" value="Genomic_DNA"/>
</dbReference>
<keyword evidence="2" id="KW-1185">Reference proteome</keyword>
<proteinExistence type="predicted"/>
<dbReference type="Proteomes" id="UP001221757">
    <property type="component" value="Unassembled WGS sequence"/>
</dbReference>
<protein>
    <recommendedName>
        <fullName evidence="3">Reverse transcriptase zinc-binding domain-containing protein</fullName>
    </recommendedName>
</protein>